<comment type="caution">
    <text evidence="1">The sequence shown here is derived from an EMBL/GenBank/DDBJ whole genome shotgun (WGS) entry which is preliminary data.</text>
</comment>
<dbReference type="OrthoDB" id="671439at2759"/>
<organism evidence="1 2">
    <name type="scientific">Dentiscutata erythropus</name>
    <dbReference type="NCBI Taxonomy" id="1348616"/>
    <lineage>
        <taxon>Eukaryota</taxon>
        <taxon>Fungi</taxon>
        <taxon>Fungi incertae sedis</taxon>
        <taxon>Mucoromycota</taxon>
        <taxon>Glomeromycotina</taxon>
        <taxon>Glomeromycetes</taxon>
        <taxon>Diversisporales</taxon>
        <taxon>Gigasporaceae</taxon>
        <taxon>Dentiscutata</taxon>
    </lineage>
</organism>
<name>A0A9N9JZF4_9GLOM</name>
<dbReference type="InterPro" id="IPR036514">
    <property type="entry name" value="SGNH_hydro_sf"/>
</dbReference>
<dbReference type="SUPFAM" id="SSF52266">
    <property type="entry name" value="SGNH hydrolase"/>
    <property type="match status" value="1"/>
</dbReference>
<dbReference type="InterPro" id="IPR001087">
    <property type="entry name" value="GDSL"/>
</dbReference>
<evidence type="ECO:0000313" key="1">
    <source>
        <dbReference type="EMBL" id="CAG8804386.1"/>
    </source>
</evidence>
<feature type="non-terminal residue" evidence="1">
    <location>
        <position position="1"/>
    </location>
</feature>
<keyword evidence="2" id="KW-1185">Reference proteome</keyword>
<dbReference type="EMBL" id="CAJVPY010038928">
    <property type="protein sequence ID" value="CAG8804386.1"/>
    <property type="molecule type" value="Genomic_DNA"/>
</dbReference>
<dbReference type="AlphaFoldDB" id="A0A9N9JZF4"/>
<sequence>MNPLYNQIVLFGDSITQYGHDPENNGWGAALQSSYVRKFEVLNRGFS</sequence>
<dbReference type="Pfam" id="PF00657">
    <property type="entry name" value="Lipase_GDSL"/>
    <property type="match status" value="1"/>
</dbReference>
<reference evidence="1" key="1">
    <citation type="submission" date="2021-06" db="EMBL/GenBank/DDBJ databases">
        <authorList>
            <person name="Kallberg Y."/>
            <person name="Tangrot J."/>
            <person name="Rosling A."/>
        </authorList>
    </citation>
    <scope>NUCLEOTIDE SEQUENCE</scope>
    <source>
        <strain evidence="1">MA453B</strain>
    </source>
</reference>
<protein>
    <submittedName>
        <fullName evidence="1">5131_t:CDS:1</fullName>
    </submittedName>
</protein>
<gene>
    <name evidence="1" type="ORF">DERYTH_LOCUS24092</name>
</gene>
<dbReference type="GO" id="GO:0016788">
    <property type="term" value="F:hydrolase activity, acting on ester bonds"/>
    <property type="evidence" value="ECO:0007669"/>
    <property type="project" value="InterPro"/>
</dbReference>
<dbReference type="Proteomes" id="UP000789405">
    <property type="component" value="Unassembled WGS sequence"/>
</dbReference>
<dbReference type="Gene3D" id="3.40.50.1110">
    <property type="entry name" value="SGNH hydrolase"/>
    <property type="match status" value="1"/>
</dbReference>
<proteinExistence type="predicted"/>
<accession>A0A9N9JZF4</accession>
<evidence type="ECO:0000313" key="2">
    <source>
        <dbReference type="Proteomes" id="UP000789405"/>
    </source>
</evidence>